<evidence type="ECO:0000313" key="6">
    <source>
        <dbReference type="Proteomes" id="UP000593765"/>
    </source>
</evidence>
<dbReference type="InterPro" id="IPR013762">
    <property type="entry name" value="Integrase-like_cat_sf"/>
</dbReference>
<keyword evidence="6" id="KW-1185">Reference proteome</keyword>
<dbReference type="Proteomes" id="UP000593765">
    <property type="component" value="Chromosome"/>
</dbReference>
<dbReference type="PANTHER" id="PTHR30349:SF41">
    <property type="entry name" value="INTEGRASE_RECOMBINASE PROTEIN MJ0367-RELATED"/>
    <property type="match status" value="1"/>
</dbReference>
<dbReference type="Gene3D" id="1.10.150.130">
    <property type="match status" value="1"/>
</dbReference>
<dbReference type="InterPro" id="IPR010998">
    <property type="entry name" value="Integrase_recombinase_N"/>
</dbReference>
<dbReference type="RefSeq" id="WP_206295408.1">
    <property type="nucleotide sequence ID" value="NZ_CP063458.1"/>
</dbReference>
<comment type="similarity">
    <text evidence="1">Belongs to the 'phage' integrase family.</text>
</comment>
<sequence length="407" mass="46387">MPRVAKLGKHKGQWCTKAGNPSGVYFGRIDEVPFRDAQKLFRTYLDSLHKPKPVAATGITTAELMDQFLAWMESYRSDRTFGERKQHLSRFVHFEKGKALVADTPATAIDADDLKGFLTYIREHDFQDEKWAKRKAPLDPFTVGKYQTSIMACFAWGAGKKNPKPCLPREFYPFHGIERHKNPPAPLLETELPTKDEIAALMEHADDDLAIVKEKNKYRSRRPEEFRADHEYKGFRDLLTVYHQTGARTSELADALVGEFVKSAGQIVLGKHKRSKTQKESAARRITLSGESLAIVRKLCDVRKSDEPIFTDQKGRGWNRYTLDMRFKQVRTRAKVRDDITIYSFRHLWISEALMAGIDPATVSKMAGTSIAMIEKVYGHYRNDHFADAQKKLMDARSARSETGTAA</sequence>
<reference evidence="5 6" key="1">
    <citation type="submission" date="2020-10" db="EMBL/GenBank/DDBJ databases">
        <title>Wide distribution of Phycisphaera-like planctomycetes from WD2101 soil group in peatlands and genome analysis of the first cultivated representative.</title>
        <authorList>
            <person name="Dedysh S.N."/>
            <person name="Beletsky A.V."/>
            <person name="Ivanova A."/>
            <person name="Kulichevskaya I.S."/>
            <person name="Suzina N.E."/>
            <person name="Philippov D.A."/>
            <person name="Rakitin A.L."/>
            <person name="Mardanov A.V."/>
            <person name="Ravin N.V."/>
        </authorList>
    </citation>
    <scope>NUCLEOTIDE SEQUENCE [LARGE SCALE GENOMIC DNA]</scope>
    <source>
        <strain evidence="5 6">M1803</strain>
    </source>
</reference>
<dbReference type="Gene3D" id="1.10.443.10">
    <property type="entry name" value="Intergrase catalytic core"/>
    <property type="match status" value="1"/>
</dbReference>
<dbReference type="EMBL" id="CP063458">
    <property type="protein sequence ID" value="QOV92078.1"/>
    <property type="molecule type" value="Genomic_DNA"/>
</dbReference>
<dbReference type="GO" id="GO:0003677">
    <property type="term" value="F:DNA binding"/>
    <property type="evidence" value="ECO:0007669"/>
    <property type="project" value="UniProtKB-KW"/>
</dbReference>
<dbReference type="AlphaFoldDB" id="A0A7M2X2U9"/>
<dbReference type="PANTHER" id="PTHR30349">
    <property type="entry name" value="PHAGE INTEGRASE-RELATED"/>
    <property type="match status" value="1"/>
</dbReference>
<gene>
    <name evidence="5" type="ORF">IPV69_12285</name>
</gene>
<evidence type="ECO:0000256" key="2">
    <source>
        <dbReference type="ARBA" id="ARBA00023125"/>
    </source>
</evidence>
<dbReference type="InterPro" id="IPR050090">
    <property type="entry name" value="Tyrosine_recombinase_XerCD"/>
</dbReference>
<protein>
    <submittedName>
        <fullName evidence="5">Tyrosine-type recombinase/integrase</fullName>
    </submittedName>
</protein>
<dbReference type="GO" id="GO:0015074">
    <property type="term" value="P:DNA integration"/>
    <property type="evidence" value="ECO:0007669"/>
    <property type="project" value="InterPro"/>
</dbReference>
<dbReference type="Pfam" id="PF00589">
    <property type="entry name" value="Phage_integrase"/>
    <property type="match status" value="1"/>
</dbReference>
<evidence type="ECO:0000259" key="4">
    <source>
        <dbReference type="PROSITE" id="PS51898"/>
    </source>
</evidence>
<evidence type="ECO:0000313" key="5">
    <source>
        <dbReference type="EMBL" id="QOV92078.1"/>
    </source>
</evidence>
<keyword evidence="2" id="KW-0238">DNA-binding</keyword>
<keyword evidence="3" id="KW-0233">DNA recombination</keyword>
<dbReference type="SUPFAM" id="SSF56349">
    <property type="entry name" value="DNA breaking-rejoining enzymes"/>
    <property type="match status" value="1"/>
</dbReference>
<evidence type="ECO:0000256" key="3">
    <source>
        <dbReference type="ARBA" id="ARBA00023172"/>
    </source>
</evidence>
<dbReference type="GO" id="GO:0006310">
    <property type="term" value="P:DNA recombination"/>
    <property type="evidence" value="ECO:0007669"/>
    <property type="project" value="UniProtKB-KW"/>
</dbReference>
<dbReference type="InterPro" id="IPR002104">
    <property type="entry name" value="Integrase_catalytic"/>
</dbReference>
<dbReference type="InterPro" id="IPR011010">
    <property type="entry name" value="DNA_brk_join_enz"/>
</dbReference>
<proteinExistence type="inferred from homology"/>
<dbReference type="KEGG" id="hbs:IPV69_12285"/>
<accession>A0A7M2X2U9</accession>
<organism evidence="5 6">
    <name type="scientific">Humisphaera borealis</name>
    <dbReference type="NCBI Taxonomy" id="2807512"/>
    <lineage>
        <taxon>Bacteria</taxon>
        <taxon>Pseudomonadati</taxon>
        <taxon>Planctomycetota</taxon>
        <taxon>Phycisphaerae</taxon>
        <taxon>Tepidisphaerales</taxon>
        <taxon>Tepidisphaeraceae</taxon>
        <taxon>Humisphaera</taxon>
    </lineage>
</organism>
<feature type="domain" description="Tyr recombinase" evidence="4">
    <location>
        <begin position="188"/>
        <end position="391"/>
    </location>
</feature>
<name>A0A7M2X2U9_9BACT</name>
<evidence type="ECO:0000256" key="1">
    <source>
        <dbReference type="ARBA" id="ARBA00008857"/>
    </source>
</evidence>
<dbReference type="PROSITE" id="PS51898">
    <property type="entry name" value="TYR_RECOMBINASE"/>
    <property type="match status" value="1"/>
</dbReference>